<dbReference type="EMBL" id="JAACJL010000044">
    <property type="protein sequence ID" value="KAF4615312.1"/>
    <property type="molecule type" value="Genomic_DNA"/>
</dbReference>
<evidence type="ECO:0000313" key="2">
    <source>
        <dbReference type="EMBL" id="KAF4615312.1"/>
    </source>
</evidence>
<name>A0A8H4VMR4_9AGAR</name>
<gene>
    <name evidence="2" type="ORF">D9613_002511</name>
</gene>
<comment type="caution">
    <text evidence="2">The sequence shown here is derived from an EMBL/GenBank/DDBJ whole genome shotgun (WGS) entry which is preliminary data.</text>
</comment>
<reference evidence="2 3" key="1">
    <citation type="submission" date="2019-12" db="EMBL/GenBank/DDBJ databases">
        <authorList>
            <person name="Floudas D."/>
            <person name="Bentzer J."/>
            <person name="Ahren D."/>
            <person name="Johansson T."/>
            <person name="Persson P."/>
            <person name="Tunlid A."/>
        </authorList>
    </citation>
    <scope>NUCLEOTIDE SEQUENCE [LARGE SCALE GENOMIC DNA]</scope>
    <source>
        <strain evidence="2 3">CBS 102.39</strain>
    </source>
</reference>
<feature type="region of interest" description="Disordered" evidence="1">
    <location>
        <begin position="1191"/>
        <end position="1267"/>
    </location>
</feature>
<accession>A0A8H4VMR4</accession>
<organism evidence="2 3">
    <name type="scientific">Agrocybe pediades</name>
    <dbReference type="NCBI Taxonomy" id="84607"/>
    <lineage>
        <taxon>Eukaryota</taxon>
        <taxon>Fungi</taxon>
        <taxon>Dikarya</taxon>
        <taxon>Basidiomycota</taxon>
        <taxon>Agaricomycotina</taxon>
        <taxon>Agaricomycetes</taxon>
        <taxon>Agaricomycetidae</taxon>
        <taxon>Agaricales</taxon>
        <taxon>Agaricineae</taxon>
        <taxon>Strophariaceae</taxon>
        <taxon>Agrocybe</taxon>
    </lineage>
</organism>
<keyword evidence="3" id="KW-1185">Reference proteome</keyword>
<proteinExistence type="predicted"/>
<feature type="compositionally biased region" description="Polar residues" evidence="1">
    <location>
        <begin position="1191"/>
        <end position="1203"/>
    </location>
</feature>
<sequence length="1652" mass="188163">MKTQFVFHPQYRTPELWDEIASYCTRTLHYLALVHSYTVGPAQRHLFMDLAFIVSFGDFEEIEEQLTLEESNAQLSRSLERFRMLSSSHLSKYVRRWFCQGLSNSLDDESYPAILASANAILRLIESLPQYPLLDCLILSQLVVNRSTLLAISSIKDLRSLHLQYVVFACPPVFVDPLSLRHLLLDVSNGDYKREELTGRIFSPLHLETLTLTYYAKSRVSTLLSSLLADLLTHKPHTNLVQLTFQITRPPYGIMLFLDLLGRSPLLQTVRLTADSYDQFDQVMAEIELDANACPLVNDVACPPPFAILFGPGKSIKKLFLQNDESFRSLAKVTAALQAINGAILTDLEIQVTRTTYAEKTLSLIHRLLPNLQVLCMPISDFCDEDEDAYYHFSQNFDDDTTIKDPDDLRREQEQFESCYDEAVQEVLFSKCYLLLVAAVREPGTQGSRSQMEKQFQFRSEYGIPELWEEIASHCTLRTLWSLSLVNRKMVNPAQRHLFKDLSFTVPPPGEYYEDDTPAHVSARDRIQNLASSHLRQYVRRWYCEGTTDEPLHFPPFSPATIIDPATTLIPLFIQTLPQYALLESLHLQCMDIDSLTMSIISALNNLKSLHFAFVGFDRQLILPPPLPLREFMIHIGPKDDVLTWNSIQTTETVFSPGYLEKFTMKCSPNVILPALLCKPLVLPQPHNCLVQLSFSISNVQAVAIFKELLEASPLLRVLEFMLHESPDTGETFYDLEKTIKSIGLSRDACRLVNNLTSPPVFAPIFCPGRPISKFSMQSEDYDMSYHLFDVMACLSGLDGKILTELKFEQTRTDDARDILPSLMRRFPNLKVLCMPINDLAEDEFSGSAPLYDDYTAIEDPDDIELEREQFEACYDDNDIDMEPDALLSFSEGYLRLLSDIAFGAIELPPTLVELNIPQNRTYKRLKFTKDHEFQLVHLFAIRSRAWENLQSLKIGMNNVYNQSWKKDSEGRWKKERYYFERNEIGTRAYVKTMGSHFDSMYQIPEIPEIWDIISSYSTRTTLKNLCLVGRRSLVSVAQRHIFRNMISNTSTLVYRGPYAEPDGHETGNIPWFDELAKSHLSRYVKSWAIKGQSEYLRDDKYPNDPGARERTAALSAFLRSLPRYPNLRFLRLETITLYRRTLSLIGFITNLKSLHFENIAGAFPLTLTAPLALEEFGMVMNGDLCSATYNEDGSEDGNNSGSDPEVSDHLNSKPASSNDGTIEDQDGESNYHRDGDLEGQENVDTESGSDDDDNPGSEGAANVDQTGWTISFPGPLKSLSLKHQFCYNEYTNLVGQALYHHMPHTNLVSLLFTVSEDSGKACLIRLLKASPLLEILTIILSESYFGDVQEMQESLENVVLDRTTCPLLRDVTCCPQFAKVIVPGRHVTAFSMLTNDDFWNEYELEDVSSALRTLALDGRTLTTLEFEKTLAEEAEELLPLVETLFPGLKTLKMIVRDVTQEDLDALEFELSDSDSDHGVNTTFEDDTRVEDPDDIHHAQDQFNHCFDGVGVEPPNAELPVTSLALPPDSAHTYVGLLSKVTSGEIKLPEGLTNLELIQSRRYKRFKYTRDHELMFAMSLTHPRFEKLEFVRFGIENAYNMPWRRTSFETWKKPGWFFERDGKKFVGAMHIIPGESDGTFNTIEKEEMEVKI</sequence>
<dbReference type="Proteomes" id="UP000521872">
    <property type="component" value="Unassembled WGS sequence"/>
</dbReference>
<dbReference type="SUPFAM" id="SSF52058">
    <property type="entry name" value="L domain-like"/>
    <property type="match status" value="1"/>
</dbReference>
<evidence type="ECO:0000313" key="3">
    <source>
        <dbReference type="Proteomes" id="UP000521872"/>
    </source>
</evidence>
<evidence type="ECO:0000256" key="1">
    <source>
        <dbReference type="SAM" id="MobiDB-lite"/>
    </source>
</evidence>
<protein>
    <submittedName>
        <fullName evidence="2">Uncharacterized protein</fullName>
    </submittedName>
</protein>
<feature type="compositionally biased region" description="Acidic residues" evidence="1">
    <location>
        <begin position="1238"/>
        <end position="1256"/>
    </location>
</feature>